<dbReference type="InterPro" id="IPR010921">
    <property type="entry name" value="Trp_repressor/repl_initiator"/>
</dbReference>
<protein>
    <submittedName>
        <fullName evidence="1">Transcriptional regulator</fullName>
    </submittedName>
</protein>
<evidence type="ECO:0000313" key="4">
    <source>
        <dbReference type="Proteomes" id="UP000225182"/>
    </source>
</evidence>
<dbReference type="RefSeq" id="WP_000904077.1">
    <property type="nucleotide sequence ID" value="NZ_NTWE01000028.1"/>
</dbReference>
<dbReference type="Proteomes" id="UP000225182">
    <property type="component" value="Unassembled WGS sequence"/>
</dbReference>
<evidence type="ECO:0000313" key="2">
    <source>
        <dbReference type="EMBL" id="PFN29326.1"/>
    </source>
</evidence>
<dbReference type="EMBL" id="NUYN01000002">
    <property type="protein sequence ID" value="PFN29326.1"/>
    <property type="molecule type" value="Genomic_DNA"/>
</dbReference>
<sequence>MLIDKLRGKDLDEFFEAILALETVEECYSFFDDLCTVNEMKTIFQRFKVAKMLYKDNTYQKIEEETGASTATISRVKRSLNYGNDMYDVIFTRMKDK</sequence>
<evidence type="ECO:0000313" key="1">
    <source>
        <dbReference type="EMBL" id="PEW00710.1"/>
    </source>
</evidence>
<dbReference type="SUPFAM" id="SSF48295">
    <property type="entry name" value="TrpR-like"/>
    <property type="match status" value="1"/>
</dbReference>
<dbReference type="NCBIfam" id="TIGR02531">
    <property type="entry name" value="yecD_yerC"/>
    <property type="match status" value="1"/>
</dbReference>
<dbReference type="Proteomes" id="UP000220635">
    <property type="component" value="Unassembled WGS sequence"/>
</dbReference>
<dbReference type="PANTHER" id="PTHR40080">
    <property type="entry name" value="LMO1763 PROTEIN"/>
    <property type="match status" value="1"/>
</dbReference>
<gene>
    <name evidence="1" type="ORF">CN425_15620</name>
    <name evidence="2" type="ORF">COJ50_01825</name>
</gene>
<dbReference type="AlphaFoldDB" id="A0A0J7F968"/>
<dbReference type="InterPro" id="IPR013368">
    <property type="entry name" value="YecD_YerC"/>
</dbReference>
<dbReference type="GO" id="GO:0043565">
    <property type="term" value="F:sequence-specific DNA binding"/>
    <property type="evidence" value="ECO:0007669"/>
    <property type="project" value="InterPro"/>
</dbReference>
<reference evidence="3 4" key="1">
    <citation type="submission" date="2017-09" db="EMBL/GenBank/DDBJ databases">
        <title>Large-scale bioinformatics analysis of Bacillus genomes uncovers conserved roles of natural products in bacterial physiology.</title>
        <authorList>
            <consortium name="Agbiome Team Llc"/>
            <person name="Bleich R.M."/>
            <person name="Grubbs K.J."/>
            <person name="Santa Maria K.C."/>
            <person name="Allen S.E."/>
            <person name="Farag S."/>
            <person name="Shank E.A."/>
            <person name="Bowers A."/>
        </authorList>
    </citation>
    <scope>NUCLEOTIDE SEQUENCE [LARGE SCALE GENOMIC DNA]</scope>
    <source>
        <strain evidence="1 3">AFS010695</strain>
        <strain evidence="2 4">AFS076905</strain>
    </source>
</reference>
<dbReference type="InterPro" id="IPR038116">
    <property type="entry name" value="TrpR-like_sf"/>
</dbReference>
<name>A0A0J7F968_BACCE</name>
<dbReference type="Pfam" id="PF01371">
    <property type="entry name" value="Trp_repressor"/>
    <property type="match status" value="1"/>
</dbReference>
<dbReference type="Gene3D" id="1.10.1270.10">
    <property type="entry name" value="TrpR-like"/>
    <property type="match status" value="1"/>
</dbReference>
<dbReference type="GO" id="GO:0003700">
    <property type="term" value="F:DNA-binding transcription factor activity"/>
    <property type="evidence" value="ECO:0007669"/>
    <property type="project" value="InterPro"/>
</dbReference>
<evidence type="ECO:0000313" key="3">
    <source>
        <dbReference type="Proteomes" id="UP000220635"/>
    </source>
</evidence>
<comment type="caution">
    <text evidence="1">The sequence shown here is derived from an EMBL/GenBank/DDBJ whole genome shotgun (WGS) entry which is preliminary data.</text>
</comment>
<organism evidence="1 3">
    <name type="scientific">Bacillus cereus</name>
    <dbReference type="NCBI Taxonomy" id="1396"/>
    <lineage>
        <taxon>Bacteria</taxon>
        <taxon>Bacillati</taxon>
        <taxon>Bacillota</taxon>
        <taxon>Bacilli</taxon>
        <taxon>Bacillales</taxon>
        <taxon>Bacillaceae</taxon>
        <taxon>Bacillus</taxon>
        <taxon>Bacillus cereus group</taxon>
    </lineage>
</organism>
<dbReference type="PIRSF" id="PIRSF012508">
    <property type="entry name" value="YerC"/>
    <property type="match status" value="1"/>
</dbReference>
<dbReference type="PANTHER" id="PTHR40080:SF1">
    <property type="entry name" value="TRPR-LIKE PROTEIN YERC_YECD"/>
    <property type="match status" value="1"/>
</dbReference>
<dbReference type="OrthoDB" id="2874807at2"/>
<accession>A0A0J7F968</accession>
<dbReference type="EMBL" id="NTWE01000028">
    <property type="protein sequence ID" value="PEW00710.1"/>
    <property type="molecule type" value="Genomic_DNA"/>
</dbReference>
<proteinExistence type="predicted"/>
<dbReference type="InterPro" id="IPR000831">
    <property type="entry name" value="Trp_repress"/>
</dbReference>